<evidence type="ECO:0000256" key="4">
    <source>
        <dbReference type="ARBA" id="ARBA00031870"/>
    </source>
</evidence>
<dbReference type="InterPro" id="IPR006145">
    <property type="entry name" value="PsdUridine_synth_RsuA/RluA"/>
</dbReference>
<evidence type="ECO:0000313" key="8">
    <source>
        <dbReference type="EMBL" id="HIU52057.1"/>
    </source>
</evidence>
<dbReference type="GO" id="GO:0006396">
    <property type="term" value="P:RNA processing"/>
    <property type="evidence" value="ECO:0007669"/>
    <property type="project" value="UniProtKB-ARBA"/>
</dbReference>
<dbReference type="InterPro" id="IPR036986">
    <property type="entry name" value="S4_RNA-bd_sf"/>
</dbReference>
<dbReference type="InterPro" id="IPR020103">
    <property type="entry name" value="PsdUridine_synth_cat_dom_sf"/>
</dbReference>
<evidence type="ECO:0000256" key="6">
    <source>
        <dbReference type="PROSITE-ProRule" id="PRU00182"/>
    </source>
</evidence>
<comment type="caution">
    <text evidence="8">The sequence shown here is derived from an EMBL/GenBank/DDBJ whole genome shotgun (WGS) entry which is preliminary data.</text>
</comment>
<dbReference type="GO" id="GO:0140098">
    <property type="term" value="F:catalytic activity, acting on RNA"/>
    <property type="evidence" value="ECO:0007669"/>
    <property type="project" value="UniProtKB-ARBA"/>
</dbReference>
<evidence type="ECO:0000256" key="5">
    <source>
        <dbReference type="ARBA" id="ARBA00033164"/>
    </source>
</evidence>
<evidence type="ECO:0000256" key="2">
    <source>
        <dbReference type="ARBA" id="ARBA00010876"/>
    </source>
</evidence>
<dbReference type="AlphaFoldDB" id="A0A9D1SA16"/>
<dbReference type="Proteomes" id="UP000824093">
    <property type="component" value="Unassembled WGS sequence"/>
</dbReference>
<feature type="domain" description="Pseudouridine synthase RsuA/RluA-like" evidence="7">
    <location>
        <begin position="82"/>
        <end position="228"/>
    </location>
</feature>
<proteinExistence type="inferred from homology"/>
<reference evidence="8" key="1">
    <citation type="submission" date="2020-10" db="EMBL/GenBank/DDBJ databases">
        <authorList>
            <person name="Gilroy R."/>
        </authorList>
    </citation>
    <scope>NUCLEOTIDE SEQUENCE</scope>
    <source>
        <strain evidence="8">CHK195-15760</strain>
    </source>
</reference>
<comment type="catalytic activity">
    <reaction evidence="1">
        <text>a uridine in RNA = a pseudouridine in RNA</text>
        <dbReference type="Rhea" id="RHEA:48348"/>
        <dbReference type="Rhea" id="RHEA-COMP:12068"/>
        <dbReference type="Rhea" id="RHEA-COMP:12069"/>
        <dbReference type="ChEBI" id="CHEBI:65314"/>
        <dbReference type="ChEBI" id="CHEBI:65315"/>
    </reaction>
</comment>
<reference evidence="8" key="2">
    <citation type="journal article" date="2021" name="PeerJ">
        <title>Extensive microbial diversity within the chicken gut microbiome revealed by metagenomics and culture.</title>
        <authorList>
            <person name="Gilroy R."/>
            <person name="Ravi A."/>
            <person name="Getino M."/>
            <person name="Pursley I."/>
            <person name="Horton D.L."/>
            <person name="Alikhan N.F."/>
            <person name="Baker D."/>
            <person name="Gharbi K."/>
            <person name="Hall N."/>
            <person name="Watson M."/>
            <person name="Adriaenssens E.M."/>
            <person name="Foster-Nyarko E."/>
            <person name="Jarju S."/>
            <person name="Secka A."/>
            <person name="Antonio M."/>
            <person name="Oren A."/>
            <person name="Chaudhuri R.R."/>
            <person name="La Ragione R."/>
            <person name="Hildebrand F."/>
            <person name="Pallen M.J."/>
        </authorList>
    </citation>
    <scope>NUCLEOTIDE SEQUENCE</scope>
    <source>
        <strain evidence="8">CHK195-15760</strain>
    </source>
</reference>
<accession>A0A9D1SA16</accession>
<protein>
    <recommendedName>
        <fullName evidence="4">RNA pseudouridylate synthase</fullName>
    </recommendedName>
    <alternativeName>
        <fullName evidence="5">RNA-uridine isomerase</fullName>
    </alternativeName>
</protein>
<dbReference type="GO" id="GO:0009982">
    <property type="term" value="F:pseudouridine synthase activity"/>
    <property type="evidence" value="ECO:0007669"/>
    <property type="project" value="InterPro"/>
</dbReference>
<organism evidence="8 9">
    <name type="scientific">Candidatus Merdicola faecigallinarum</name>
    <dbReference type="NCBI Taxonomy" id="2840862"/>
    <lineage>
        <taxon>Bacteria</taxon>
        <taxon>Bacillati</taxon>
        <taxon>Bacillota</taxon>
        <taxon>Clostridia</taxon>
        <taxon>Candidatus Merdicola</taxon>
    </lineage>
</organism>
<evidence type="ECO:0000256" key="3">
    <source>
        <dbReference type="ARBA" id="ARBA00023235"/>
    </source>
</evidence>
<dbReference type="CDD" id="cd00165">
    <property type="entry name" value="S4"/>
    <property type="match status" value="1"/>
</dbReference>
<dbReference type="EMBL" id="DVNH01000042">
    <property type="protein sequence ID" value="HIU52057.1"/>
    <property type="molecule type" value="Genomic_DNA"/>
</dbReference>
<keyword evidence="6" id="KW-0694">RNA-binding</keyword>
<evidence type="ECO:0000256" key="1">
    <source>
        <dbReference type="ARBA" id="ARBA00000073"/>
    </source>
</evidence>
<gene>
    <name evidence="8" type="ORF">IAB70_05525</name>
</gene>
<dbReference type="InterPro" id="IPR050188">
    <property type="entry name" value="RluA_PseudoU_synthase"/>
</dbReference>
<dbReference type="Gene3D" id="3.30.2350.10">
    <property type="entry name" value="Pseudouridine synthase"/>
    <property type="match status" value="1"/>
</dbReference>
<name>A0A9D1SA16_9FIRM</name>
<dbReference type="Pfam" id="PF00849">
    <property type="entry name" value="PseudoU_synth_2"/>
    <property type="match status" value="1"/>
</dbReference>
<evidence type="ECO:0000313" key="9">
    <source>
        <dbReference type="Proteomes" id="UP000824093"/>
    </source>
</evidence>
<sequence length="292" mass="34058">MKDLIINKKYDGKKLNNFLFDTFPNLSSSIFYRALRKKDILVNGKRIHENITVFENDTIRIYISDELLDGFPSIPVIYEDSNILIVNKPAGIEVTNHEHSLTNMLQKKYGNFVMPCHRIDRNTFGLVLFAKTEESLSILLEKFKNREIEKHYLAQVYGIPKKDSETLYAYLFKDTKKSRVYISDIPKKGYQKIITSYTIKEKDVKNHSSILNVNLKTGRTHQIRAHLAFIGYPIIGDGKYGKNEINKKFHQKTQLLCSYKIKFNFYTDSGILNYLRGKEFSLNVFPFSIKED</sequence>
<dbReference type="GO" id="GO:0001522">
    <property type="term" value="P:pseudouridine synthesis"/>
    <property type="evidence" value="ECO:0007669"/>
    <property type="project" value="InterPro"/>
</dbReference>
<dbReference type="PROSITE" id="PS50889">
    <property type="entry name" value="S4"/>
    <property type="match status" value="1"/>
</dbReference>
<dbReference type="GO" id="GO:0003723">
    <property type="term" value="F:RNA binding"/>
    <property type="evidence" value="ECO:0007669"/>
    <property type="project" value="UniProtKB-KW"/>
</dbReference>
<dbReference type="Gene3D" id="3.10.290.10">
    <property type="entry name" value="RNA-binding S4 domain"/>
    <property type="match status" value="1"/>
</dbReference>
<dbReference type="CDD" id="cd02869">
    <property type="entry name" value="PseudoU_synth_RluA_like"/>
    <property type="match status" value="1"/>
</dbReference>
<dbReference type="SUPFAM" id="SSF55120">
    <property type="entry name" value="Pseudouridine synthase"/>
    <property type="match status" value="1"/>
</dbReference>
<keyword evidence="3" id="KW-0413">Isomerase</keyword>
<comment type="similarity">
    <text evidence="2">Belongs to the pseudouridine synthase RluA family.</text>
</comment>
<evidence type="ECO:0000259" key="7">
    <source>
        <dbReference type="Pfam" id="PF00849"/>
    </source>
</evidence>
<dbReference type="PANTHER" id="PTHR21600">
    <property type="entry name" value="MITOCHONDRIAL RNA PSEUDOURIDINE SYNTHASE"/>
    <property type="match status" value="1"/>
</dbReference>